<evidence type="ECO:0000256" key="1">
    <source>
        <dbReference type="SAM" id="MobiDB-lite"/>
    </source>
</evidence>
<organism evidence="2">
    <name type="scientific">Tetraselmis sp. GSL018</name>
    <dbReference type="NCBI Taxonomy" id="582737"/>
    <lineage>
        <taxon>Eukaryota</taxon>
        <taxon>Viridiplantae</taxon>
        <taxon>Chlorophyta</taxon>
        <taxon>core chlorophytes</taxon>
        <taxon>Chlorodendrophyceae</taxon>
        <taxon>Chlorodendrales</taxon>
        <taxon>Chlorodendraceae</taxon>
        <taxon>Tetraselmis</taxon>
    </lineage>
</organism>
<feature type="region of interest" description="Disordered" evidence="1">
    <location>
        <begin position="1"/>
        <end position="79"/>
    </location>
</feature>
<accession>A0A061RHF0</accession>
<sequence>PPSYFPSQQEAALDSPSIQSPIPASPGCRQSCASTKVPTPRLRPLEHEPSPQPSPTEAPPLYGDLRSISGVALHGSQRP</sequence>
<feature type="non-terminal residue" evidence="2">
    <location>
        <position position="79"/>
    </location>
</feature>
<dbReference type="AlphaFoldDB" id="A0A061RHF0"/>
<reference evidence="2" key="1">
    <citation type="submission" date="2014-05" db="EMBL/GenBank/DDBJ databases">
        <title>The transcriptome of the halophilic microalga Tetraselmis sp. GSL018 isolated from the Great Salt Lake, Utah.</title>
        <authorList>
            <person name="Jinkerson R.E."/>
            <person name="D'Adamo S."/>
            <person name="Posewitz M.C."/>
        </authorList>
    </citation>
    <scope>NUCLEOTIDE SEQUENCE</scope>
    <source>
        <strain evidence="2">GSL018</strain>
    </source>
</reference>
<feature type="compositionally biased region" description="Polar residues" evidence="1">
    <location>
        <begin position="1"/>
        <end position="10"/>
    </location>
</feature>
<protein>
    <submittedName>
        <fullName evidence="2">Uncharacterized protein</fullName>
    </submittedName>
</protein>
<dbReference type="EMBL" id="GBEZ01016029">
    <property type="protein sequence ID" value="JAC70184.1"/>
    <property type="molecule type" value="Transcribed_RNA"/>
</dbReference>
<name>A0A061RHF0_9CHLO</name>
<evidence type="ECO:0000313" key="2">
    <source>
        <dbReference type="EMBL" id="JAC70184.1"/>
    </source>
</evidence>
<feature type="compositionally biased region" description="Low complexity" evidence="1">
    <location>
        <begin position="15"/>
        <end position="26"/>
    </location>
</feature>
<feature type="non-terminal residue" evidence="2">
    <location>
        <position position="1"/>
    </location>
</feature>
<gene>
    <name evidence="2" type="ORF">TSPGSL018_4712</name>
</gene>
<proteinExistence type="predicted"/>